<accession>A0A1B7SEF5</accession>
<protein>
    <submittedName>
        <fullName evidence="1">Uncharacterized protein</fullName>
    </submittedName>
</protein>
<dbReference type="Proteomes" id="UP000788993">
    <property type="component" value="Unassembled WGS sequence"/>
</dbReference>
<gene>
    <name evidence="1" type="ORF">OGATHE_003575</name>
</gene>
<reference evidence="1" key="2">
    <citation type="submission" date="2021-01" db="EMBL/GenBank/DDBJ databases">
        <authorList>
            <person name="Schikora-Tamarit M.A."/>
        </authorList>
    </citation>
    <scope>NUCLEOTIDE SEQUENCE</scope>
    <source>
        <strain evidence="1">NCAIM Y.01608</strain>
    </source>
</reference>
<name>A0A1B7SEF5_9ASCO</name>
<comment type="caution">
    <text evidence="1">The sequence shown here is derived from an EMBL/GenBank/DDBJ whole genome shotgun (WGS) entry which is preliminary data.</text>
</comment>
<proteinExistence type="predicted"/>
<keyword evidence="2" id="KW-1185">Reference proteome</keyword>
<evidence type="ECO:0000313" key="2">
    <source>
        <dbReference type="Proteomes" id="UP000788993"/>
    </source>
</evidence>
<reference evidence="1" key="1">
    <citation type="journal article" date="2021" name="Open Biol.">
        <title>Shared evolutionary footprints suggest mitochondrial oxidative damage underlies multiple complex I losses in fungi.</title>
        <authorList>
            <person name="Schikora-Tamarit M.A."/>
            <person name="Marcet-Houben M."/>
            <person name="Nosek J."/>
            <person name="Gabaldon T."/>
        </authorList>
    </citation>
    <scope>NUCLEOTIDE SEQUENCE</scope>
    <source>
        <strain evidence="1">NCAIM Y.01608</strain>
    </source>
</reference>
<evidence type="ECO:0000313" key="1">
    <source>
        <dbReference type="EMBL" id="KAH3664760.1"/>
    </source>
</evidence>
<dbReference type="AlphaFoldDB" id="A0A1B7SEF5"/>
<dbReference type="EMBL" id="JAEUBD010001178">
    <property type="protein sequence ID" value="KAH3664760.1"/>
    <property type="molecule type" value="Genomic_DNA"/>
</dbReference>
<dbReference type="RefSeq" id="XP_018209819.1">
    <property type="nucleotide sequence ID" value="XM_018356996.1"/>
</dbReference>
<organism evidence="1 2">
    <name type="scientific">Ogataea polymorpha</name>
    <dbReference type="NCBI Taxonomy" id="460523"/>
    <lineage>
        <taxon>Eukaryota</taxon>
        <taxon>Fungi</taxon>
        <taxon>Dikarya</taxon>
        <taxon>Ascomycota</taxon>
        <taxon>Saccharomycotina</taxon>
        <taxon>Pichiomycetes</taxon>
        <taxon>Pichiales</taxon>
        <taxon>Pichiaceae</taxon>
        <taxon>Ogataea</taxon>
    </lineage>
</organism>
<sequence length="393" mass="43804">MTARMDQLIHKLSVLTARSEETMRANAELSQALHCVQADLVANENKIQELSSKIDSSTAYLENLTSLTLRTQLLESQTLRDEDNGLSWKATETTIENLQREYQYLNGQLGKDSHLESDADNDTSYPSESNETSLFSGNETSDDTSISLRVTMNDVDLDFKPHMGSIEPVRDKESSNWTPDQHFVPVRGFDAPFLDVISGADGKEPQGRRSTRTLEDIEIEFNNCSNHEPNLELDASDNESMVSGTDVIEWYRSEPQCAPIQIGAGRPVVANEMTDIVSEMSFRPRSTLDALHTLVQNRPARKPLPQKNWLANLIPNSSLVTSETGRLIGQPAAYVIPRDSARGGAHSTMIFDRKGRIIRHGSGHRMGDVLSTRVSHGALRDALRSNLEDFSRH</sequence>